<evidence type="ECO:0000259" key="5">
    <source>
        <dbReference type="SMART" id="SM00829"/>
    </source>
</evidence>
<dbReference type="GO" id="GO:0008270">
    <property type="term" value="F:zinc ion binding"/>
    <property type="evidence" value="ECO:0007669"/>
    <property type="project" value="InterPro"/>
</dbReference>
<dbReference type="KEGG" id="paby:Ga0080574_TMP4963"/>
<keyword evidence="6" id="KW-0614">Plasmid</keyword>
<evidence type="ECO:0000313" key="7">
    <source>
        <dbReference type="Proteomes" id="UP000187059"/>
    </source>
</evidence>
<dbReference type="InterPro" id="IPR036291">
    <property type="entry name" value="NAD(P)-bd_dom_sf"/>
</dbReference>
<dbReference type="InterPro" id="IPR013149">
    <property type="entry name" value="ADH-like_C"/>
</dbReference>
<keyword evidence="2 4" id="KW-0862">Zinc</keyword>
<accession>A0A1P8V0V0</accession>
<keyword evidence="1 4" id="KW-0479">Metal-binding</keyword>
<dbReference type="Pfam" id="PF08240">
    <property type="entry name" value="ADH_N"/>
    <property type="match status" value="1"/>
</dbReference>
<dbReference type="SUPFAM" id="SSF50129">
    <property type="entry name" value="GroES-like"/>
    <property type="match status" value="1"/>
</dbReference>
<dbReference type="PROSITE" id="PS00059">
    <property type="entry name" value="ADH_ZINC"/>
    <property type="match status" value="1"/>
</dbReference>
<dbReference type="OrthoDB" id="5295340at2"/>
<dbReference type="PANTHER" id="PTHR43401">
    <property type="entry name" value="L-THREONINE 3-DEHYDROGENASE"/>
    <property type="match status" value="1"/>
</dbReference>
<dbReference type="Pfam" id="PF00107">
    <property type="entry name" value="ADH_zinc_N"/>
    <property type="match status" value="1"/>
</dbReference>
<reference evidence="6 7" key="1">
    <citation type="submission" date="2016-04" db="EMBL/GenBank/DDBJ databases">
        <title>Deep-sea bacteria in the southern Pacific.</title>
        <authorList>
            <person name="Tang K."/>
        </authorList>
    </citation>
    <scope>NUCLEOTIDE SEQUENCE [LARGE SCALE GENOMIC DNA]</scope>
    <source>
        <strain evidence="6 7">JLT2014</strain>
        <plasmid evidence="7">ppaby4</plasmid>
    </source>
</reference>
<dbReference type="EMBL" id="CP015095">
    <property type="protein sequence ID" value="APZ55245.1"/>
    <property type="molecule type" value="Genomic_DNA"/>
</dbReference>
<dbReference type="InterPro" id="IPR013154">
    <property type="entry name" value="ADH-like_N"/>
</dbReference>
<dbReference type="SMART" id="SM00829">
    <property type="entry name" value="PKS_ER"/>
    <property type="match status" value="1"/>
</dbReference>
<dbReference type="InterPro" id="IPR050129">
    <property type="entry name" value="Zn_alcohol_dh"/>
</dbReference>
<dbReference type="InterPro" id="IPR002328">
    <property type="entry name" value="ADH_Zn_CS"/>
</dbReference>
<dbReference type="Gene3D" id="3.90.180.10">
    <property type="entry name" value="Medium-chain alcohol dehydrogenases, catalytic domain"/>
    <property type="match status" value="1"/>
</dbReference>
<name>A0A1P8V0V0_9RHOB</name>
<evidence type="ECO:0000256" key="4">
    <source>
        <dbReference type="RuleBase" id="RU361277"/>
    </source>
</evidence>
<evidence type="ECO:0000313" key="6">
    <source>
        <dbReference type="EMBL" id="APZ55245.1"/>
    </source>
</evidence>
<comment type="similarity">
    <text evidence="4">Belongs to the zinc-containing alcohol dehydrogenase family.</text>
</comment>
<dbReference type="InterPro" id="IPR020843">
    <property type="entry name" value="ER"/>
</dbReference>
<organism evidence="6 7">
    <name type="scientific">Salipiger abyssi</name>
    <dbReference type="NCBI Taxonomy" id="1250539"/>
    <lineage>
        <taxon>Bacteria</taxon>
        <taxon>Pseudomonadati</taxon>
        <taxon>Pseudomonadota</taxon>
        <taxon>Alphaproteobacteria</taxon>
        <taxon>Rhodobacterales</taxon>
        <taxon>Roseobacteraceae</taxon>
        <taxon>Salipiger</taxon>
    </lineage>
</organism>
<comment type="cofactor">
    <cofactor evidence="4">
        <name>Zn(2+)</name>
        <dbReference type="ChEBI" id="CHEBI:29105"/>
    </cofactor>
</comment>
<dbReference type="Gene3D" id="3.40.50.720">
    <property type="entry name" value="NAD(P)-binding Rossmann-like Domain"/>
    <property type="match status" value="1"/>
</dbReference>
<gene>
    <name evidence="6" type="ORF">Ga0080574_TMP4963</name>
</gene>
<keyword evidence="3" id="KW-0560">Oxidoreductase</keyword>
<dbReference type="RefSeq" id="WP_076706189.1">
    <property type="nucleotide sequence ID" value="NZ_CP015095.1"/>
</dbReference>
<protein>
    <submittedName>
        <fullName evidence="6">Theronine dehydrogenase-like Zn-dependent dehydrogenase</fullName>
    </submittedName>
</protein>
<dbReference type="CDD" id="cd08239">
    <property type="entry name" value="THR_DH_like"/>
    <property type="match status" value="1"/>
</dbReference>
<evidence type="ECO:0000256" key="2">
    <source>
        <dbReference type="ARBA" id="ARBA00022833"/>
    </source>
</evidence>
<evidence type="ECO:0000256" key="1">
    <source>
        <dbReference type="ARBA" id="ARBA00022723"/>
    </source>
</evidence>
<dbReference type="Proteomes" id="UP000187059">
    <property type="component" value="Plasmid pPABY4"/>
</dbReference>
<proteinExistence type="inferred from homology"/>
<dbReference type="AlphaFoldDB" id="A0A1P8V0V0"/>
<keyword evidence="7" id="KW-1185">Reference proteome</keyword>
<evidence type="ECO:0000256" key="3">
    <source>
        <dbReference type="ARBA" id="ARBA00023002"/>
    </source>
</evidence>
<dbReference type="PANTHER" id="PTHR43401:SF5">
    <property type="entry name" value="ALCOHOL DEHYDROGENASE-RELATED"/>
    <property type="match status" value="1"/>
</dbReference>
<dbReference type="GO" id="GO:0016616">
    <property type="term" value="F:oxidoreductase activity, acting on the CH-OH group of donors, NAD or NADP as acceptor"/>
    <property type="evidence" value="ECO:0007669"/>
    <property type="project" value="UniProtKB-ARBA"/>
</dbReference>
<geneLocation type="plasmid" evidence="7">
    <name>ppaby4</name>
</geneLocation>
<dbReference type="InterPro" id="IPR011032">
    <property type="entry name" value="GroES-like_sf"/>
</dbReference>
<sequence>MKGVVILGQGELEIREFPDPEPGPDEIVITMKASGMCGTDLHHLREPCRRTEDKIFIEGHEPCGVVSAVGEAVHPQEASVGDRVMIHHYDGCRVCQYCRSGWTQLCPNAKVIYGGPNGHGAHAQFMKVPAHTAIQMPDGLSFKAGAAISCGAGTAYGAVKRVDLCGDDTVAIFGQGPVGLAATILAKEFGARVIALDIGEERLQMAKNFGADFTVNPLKEDPVEAIRALTIRGEGATKSLECSSNPDARRQAIQCVKRWGTACMVGAYGDISFSTQEIIQLQKTVLGSLTFSKNMMDDCAQWVVQRGIDLEKLFTHEFRLDQAHEAYELFDQQKIGKGVFVFD</sequence>
<feature type="domain" description="Enoyl reductase (ER)" evidence="5">
    <location>
        <begin position="8"/>
        <end position="340"/>
    </location>
</feature>
<dbReference type="SUPFAM" id="SSF51735">
    <property type="entry name" value="NAD(P)-binding Rossmann-fold domains"/>
    <property type="match status" value="1"/>
</dbReference>